<dbReference type="AlphaFoldDB" id="A0AA88KXL7"/>
<keyword evidence="3" id="KW-1185">Reference proteome</keyword>
<name>A0AA88KXL7_ARTSF</name>
<evidence type="ECO:0000256" key="1">
    <source>
        <dbReference type="SAM" id="MobiDB-lite"/>
    </source>
</evidence>
<dbReference type="PANTHER" id="PTHR41142">
    <property type="entry name" value="SI:DKEY-16J16.4"/>
    <property type="match status" value="1"/>
</dbReference>
<organism evidence="2 3">
    <name type="scientific">Artemia franciscana</name>
    <name type="common">Brine shrimp</name>
    <name type="synonym">Artemia sanfranciscana</name>
    <dbReference type="NCBI Taxonomy" id="6661"/>
    <lineage>
        <taxon>Eukaryota</taxon>
        <taxon>Metazoa</taxon>
        <taxon>Ecdysozoa</taxon>
        <taxon>Arthropoda</taxon>
        <taxon>Crustacea</taxon>
        <taxon>Branchiopoda</taxon>
        <taxon>Anostraca</taxon>
        <taxon>Artemiidae</taxon>
        <taxon>Artemia</taxon>
    </lineage>
</organism>
<evidence type="ECO:0000313" key="2">
    <source>
        <dbReference type="EMBL" id="KAK2705989.1"/>
    </source>
</evidence>
<feature type="compositionally biased region" description="Basic and acidic residues" evidence="1">
    <location>
        <begin position="54"/>
        <end position="66"/>
    </location>
</feature>
<dbReference type="PANTHER" id="PTHR41142:SF1">
    <property type="entry name" value="SI:DKEY-16J16.4"/>
    <property type="match status" value="1"/>
</dbReference>
<protein>
    <submittedName>
        <fullName evidence="2">Uncharacterized protein</fullName>
    </submittedName>
</protein>
<comment type="caution">
    <text evidence="2">The sequence shown here is derived from an EMBL/GenBank/DDBJ whole genome shotgun (WGS) entry which is preliminary data.</text>
</comment>
<sequence length="388" mass="45056">MDMSSHDSESFRERFTRERTRSSSGKENAPIIPVRGRQTRRERKSECEMLDCESSEKTRVRDRSESPLDMGADFALPSDSDLNWGDQHSSEEELEVINSQPVNEFRPVRLETRSAGPMRSRDQQGEKRKWSQFLQVTRFRDVPDRLSRFRSGSALGVLISDGVNNGISSDDDDMIPCTRLTPVPVQFRTSPPEDAHRPFRSQSPPNKLFHAEAVQNGTSDHGVGLTPKDVVSIGGAQKKQRKGLRPQFLQRPYLDFEKMQEILVEHKYQSSLRDIEILVEHKYQSSLRDIEILVEHKYQSSLRDIEILVEHKYQSSLRDIEILVEHKYQSSLRDIEILVEHKYQSSLRDIEILVEHKYQSSLRDIEILVEHKYQSSLRDIEKVAPNFR</sequence>
<accession>A0AA88KXL7</accession>
<dbReference type="EMBL" id="JAVRJZ010000020">
    <property type="protein sequence ID" value="KAK2705989.1"/>
    <property type="molecule type" value="Genomic_DNA"/>
</dbReference>
<feature type="compositionally biased region" description="Basic and acidic residues" evidence="1">
    <location>
        <begin position="1"/>
        <end position="21"/>
    </location>
</feature>
<dbReference type="Proteomes" id="UP001187531">
    <property type="component" value="Unassembled WGS sequence"/>
</dbReference>
<gene>
    <name evidence="2" type="ORF">QYM36_016121</name>
</gene>
<reference evidence="2" key="1">
    <citation type="submission" date="2023-07" db="EMBL/GenBank/DDBJ databases">
        <title>Chromosome-level genome assembly of Artemia franciscana.</title>
        <authorList>
            <person name="Jo E."/>
        </authorList>
    </citation>
    <scope>NUCLEOTIDE SEQUENCE</scope>
    <source>
        <tissue evidence="2">Whole body</tissue>
    </source>
</reference>
<proteinExistence type="predicted"/>
<feature type="region of interest" description="Disordered" evidence="1">
    <location>
        <begin position="1"/>
        <end position="95"/>
    </location>
</feature>
<evidence type="ECO:0000313" key="3">
    <source>
        <dbReference type="Proteomes" id="UP001187531"/>
    </source>
</evidence>